<dbReference type="SUPFAM" id="SSF52540">
    <property type="entry name" value="P-loop containing nucleoside triphosphate hydrolases"/>
    <property type="match status" value="1"/>
</dbReference>
<comment type="caution">
    <text evidence="3">The sequence shown here is derived from an EMBL/GenBank/DDBJ whole genome shotgun (WGS) entry which is preliminary data.</text>
</comment>
<evidence type="ECO:0000313" key="4">
    <source>
        <dbReference type="Proteomes" id="UP000286931"/>
    </source>
</evidence>
<keyword evidence="1" id="KW-0813">Transport</keyword>
<dbReference type="GO" id="GO:0005524">
    <property type="term" value="F:ATP binding"/>
    <property type="evidence" value="ECO:0007669"/>
    <property type="project" value="UniProtKB-KW"/>
</dbReference>
<dbReference type="InterPro" id="IPR050166">
    <property type="entry name" value="ABC_transporter_ATP-bind"/>
</dbReference>
<dbReference type="RefSeq" id="WP_307721599.1">
    <property type="nucleotide sequence ID" value="NZ_BIFH01000060.1"/>
</dbReference>
<organism evidence="3 4">
    <name type="scientific">Embleya hyalina</name>
    <dbReference type="NCBI Taxonomy" id="516124"/>
    <lineage>
        <taxon>Bacteria</taxon>
        <taxon>Bacillati</taxon>
        <taxon>Actinomycetota</taxon>
        <taxon>Actinomycetes</taxon>
        <taxon>Kitasatosporales</taxon>
        <taxon>Streptomycetaceae</taxon>
        <taxon>Embleya</taxon>
    </lineage>
</organism>
<dbReference type="AlphaFoldDB" id="A0A401Z602"/>
<dbReference type="PANTHER" id="PTHR42788">
    <property type="entry name" value="TAURINE IMPORT ATP-BINDING PROTEIN-RELATED"/>
    <property type="match status" value="1"/>
</dbReference>
<keyword evidence="3" id="KW-0547">Nucleotide-binding</keyword>
<dbReference type="Gene3D" id="3.40.50.300">
    <property type="entry name" value="P-loop containing nucleotide triphosphate hydrolases"/>
    <property type="match status" value="1"/>
</dbReference>
<keyword evidence="3" id="KW-0067">ATP-binding</keyword>
<evidence type="ECO:0000256" key="1">
    <source>
        <dbReference type="ARBA" id="ARBA00022448"/>
    </source>
</evidence>
<gene>
    <name evidence="3" type="ORF">EHYA_10050</name>
</gene>
<feature type="domain" description="ABC transporter" evidence="2">
    <location>
        <begin position="17"/>
        <end position="66"/>
    </location>
</feature>
<name>A0A401Z602_9ACTN</name>
<dbReference type="Pfam" id="PF00005">
    <property type="entry name" value="ABC_tran"/>
    <property type="match status" value="1"/>
</dbReference>
<keyword evidence="4" id="KW-1185">Reference proteome</keyword>
<reference evidence="3 4" key="1">
    <citation type="submission" date="2018-12" db="EMBL/GenBank/DDBJ databases">
        <title>Draft genome sequence of Embleya hyalina NBRC 13850T.</title>
        <authorList>
            <person name="Komaki H."/>
            <person name="Hosoyama A."/>
            <person name="Kimura A."/>
            <person name="Ichikawa N."/>
            <person name="Tamura T."/>
        </authorList>
    </citation>
    <scope>NUCLEOTIDE SEQUENCE [LARGE SCALE GENOMIC DNA]</scope>
    <source>
        <strain evidence="3 4">NBRC 13850</strain>
    </source>
</reference>
<proteinExistence type="predicted"/>
<evidence type="ECO:0000259" key="2">
    <source>
        <dbReference type="Pfam" id="PF00005"/>
    </source>
</evidence>
<sequence>MVDLLPLQVAGTRSDPAHIAGLIELVGLGGFAAARPAHLSGGMQQRVSIARALVSDPDVLLLDEPFGALDDMTRRRLNPELQRIWTERGMTTVLVTHGIDEVVLLADRIVVMSARPGRIRATIDVDPPRPRDARTQRSARFRELCDQVSALLFHGGDPE</sequence>
<dbReference type="InterPro" id="IPR027417">
    <property type="entry name" value="P-loop_NTPase"/>
</dbReference>
<dbReference type="EMBL" id="BIFH01000060">
    <property type="protein sequence ID" value="GCE02273.1"/>
    <property type="molecule type" value="Genomic_DNA"/>
</dbReference>
<accession>A0A401Z602</accession>
<protein>
    <submittedName>
        <fullName evidence="3">ABC transporter ATP-binding protein</fullName>
    </submittedName>
</protein>
<dbReference type="PANTHER" id="PTHR42788:SF13">
    <property type="entry name" value="ALIPHATIC SULFONATES IMPORT ATP-BINDING PROTEIN SSUB"/>
    <property type="match status" value="1"/>
</dbReference>
<dbReference type="InterPro" id="IPR003439">
    <property type="entry name" value="ABC_transporter-like_ATP-bd"/>
</dbReference>
<dbReference type="GO" id="GO:0016887">
    <property type="term" value="F:ATP hydrolysis activity"/>
    <property type="evidence" value="ECO:0007669"/>
    <property type="project" value="InterPro"/>
</dbReference>
<evidence type="ECO:0000313" key="3">
    <source>
        <dbReference type="EMBL" id="GCE02273.1"/>
    </source>
</evidence>
<dbReference type="Proteomes" id="UP000286931">
    <property type="component" value="Unassembled WGS sequence"/>
</dbReference>